<keyword evidence="5" id="KW-1015">Disulfide bond</keyword>
<comment type="cofactor">
    <cofactor evidence="1">
        <name>Ca(2+)</name>
        <dbReference type="ChEBI" id="CHEBI:29108"/>
    </cofactor>
</comment>
<dbReference type="InterPro" id="IPR036026">
    <property type="entry name" value="Seven-hairpin_glycosidases"/>
</dbReference>
<dbReference type="InterPro" id="IPR012341">
    <property type="entry name" value="6hp_glycosidase-like_sf"/>
</dbReference>
<dbReference type="PANTHER" id="PTHR11742:SF6">
    <property type="entry name" value="MANNOSYL-OLIGOSACCHARIDE ALPHA-1,2-MANNOSIDASE IA-RELATED"/>
    <property type="match status" value="1"/>
</dbReference>
<dbReference type="EC" id="3.2.1.-" evidence="6"/>
<evidence type="ECO:0000313" key="8">
    <source>
        <dbReference type="Proteomes" id="UP001470230"/>
    </source>
</evidence>
<comment type="similarity">
    <text evidence="3 6">Belongs to the glycosyl hydrolase 47 family.</text>
</comment>
<sequence>MIYLFLLSVYLPADKNRAQKVKNAFREAWLGYKKCSYGRDFLRPISCKGSDWLNASLTLIDSLDTLWILGYTRDFDDAVNWLENNFEYSAKGPVFELIIRVIGGLMSAYQLSGRESLLNIASNFASQLLVAFDTPTYLPMPNIDMVSGRPSTWGWAPRSTFLAHVGSLSPELMTLAQHSKNFQFRNTSDRILNFFFTRNSFSGLWPTRIDFSTGLFADLDLSFDAYCDSFYEYLLKLYILTDGQCTKCGQLYNNSIEGMRRFLLRNTSQGVYVGKIKSSSPDDSLTYLSFFLPGMISLGAQYLNKNDMDLAISLANTFAKWHNDTVSGLMGDAYHITSKNLTLTDTKYKLRPEFIESCFYLFRFTGDSKWREIGWKIFESLSINCRATHGFGELKDVNHPELGIEDIQDSYLLAETFKYSYLLFSNSTVIPLDQYVFTTEAHPLRHFDQKWMKEFYKGVDGFTIKSKKKEGKKKY</sequence>
<evidence type="ECO:0000256" key="6">
    <source>
        <dbReference type="RuleBase" id="RU361193"/>
    </source>
</evidence>
<evidence type="ECO:0000256" key="4">
    <source>
        <dbReference type="ARBA" id="ARBA00022801"/>
    </source>
</evidence>
<protein>
    <recommendedName>
        <fullName evidence="6">alpha-1,2-Mannosidase</fullName>
        <ecNumber evidence="6">3.2.1.-</ecNumber>
    </recommendedName>
</protein>
<dbReference type="SUPFAM" id="SSF48225">
    <property type="entry name" value="Seven-hairpin glycosidases"/>
    <property type="match status" value="1"/>
</dbReference>
<keyword evidence="8" id="KW-1185">Reference proteome</keyword>
<evidence type="ECO:0000256" key="1">
    <source>
        <dbReference type="ARBA" id="ARBA00001913"/>
    </source>
</evidence>
<proteinExistence type="inferred from homology"/>
<evidence type="ECO:0000313" key="7">
    <source>
        <dbReference type="EMBL" id="KAK8878193.1"/>
    </source>
</evidence>
<dbReference type="Gene3D" id="1.50.10.10">
    <property type="match status" value="1"/>
</dbReference>
<keyword evidence="4 6" id="KW-0378">Hydrolase</keyword>
<dbReference type="PRINTS" id="PR00747">
    <property type="entry name" value="GLYHDRLASE47"/>
</dbReference>
<comment type="caution">
    <text evidence="7">The sequence shown here is derived from an EMBL/GenBank/DDBJ whole genome shotgun (WGS) entry which is preliminary data.</text>
</comment>
<evidence type="ECO:0000256" key="3">
    <source>
        <dbReference type="ARBA" id="ARBA00007658"/>
    </source>
</evidence>
<evidence type="ECO:0000256" key="2">
    <source>
        <dbReference type="ARBA" id="ARBA00004922"/>
    </source>
</evidence>
<accession>A0ABR2JKV0</accession>
<dbReference type="EMBL" id="JAPFFF010000011">
    <property type="protein sequence ID" value="KAK8878193.1"/>
    <property type="molecule type" value="Genomic_DNA"/>
</dbReference>
<dbReference type="Pfam" id="PF01532">
    <property type="entry name" value="Glyco_hydro_47"/>
    <property type="match status" value="1"/>
</dbReference>
<dbReference type="InterPro" id="IPR050749">
    <property type="entry name" value="Glycosyl_Hydrolase_47"/>
</dbReference>
<gene>
    <name evidence="7" type="ORF">M9Y10_004958</name>
</gene>
<evidence type="ECO:0000256" key="5">
    <source>
        <dbReference type="ARBA" id="ARBA00023157"/>
    </source>
</evidence>
<name>A0ABR2JKV0_9EUKA</name>
<keyword evidence="6" id="KW-0326">Glycosidase</keyword>
<dbReference type="InterPro" id="IPR001382">
    <property type="entry name" value="Glyco_hydro_47"/>
</dbReference>
<dbReference type="PANTHER" id="PTHR11742">
    <property type="entry name" value="MANNOSYL-OLIGOSACCHARIDE ALPHA-1,2-MANNOSIDASE-RELATED"/>
    <property type="match status" value="1"/>
</dbReference>
<organism evidence="7 8">
    <name type="scientific">Tritrichomonas musculus</name>
    <dbReference type="NCBI Taxonomy" id="1915356"/>
    <lineage>
        <taxon>Eukaryota</taxon>
        <taxon>Metamonada</taxon>
        <taxon>Parabasalia</taxon>
        <taxon>Tritrichomonadida</taxon>
        <taxon>Tritrichomonadidae</taxon>
        <taxon>Tritrichomonas</taxon>
    </lineage>
</organism>
<reference evidence="7 8" key="1">
    <citation type="submission" date="2024-04" db="EMBL/GenBank/DDBJ databases">
        <title>Tritrichomonas musculus Genome.</title>
        <authorList>
            <person name="Alves-Ferreira E."/>
            <person name="Grigg M."/>
            <person name="Lorenzi H."/>
            <person name="Galac M."/>
        </authorList>
    </citation>
    <scope>NUCLEOTIDE SEQUENCE [LARGE SCALE GENOMIC DNA]</scope>
    <source>
        <strain evidence="7 8">EAF2021</strain>
    </source>
</reference>
<comment type="pathway">
    <text evidence="2">Protein modification; protein glycosylation.</text>
</comment>
<dbReference type="Proteomes" id="UP001470230">
    <property type="component" value="Unassembled WGS sequence"/>
</dbReference>